<dbReference type="GeneID" id="25413472"/>
<dbReference type="OrthoDB" id="4192220at2759"/>
<protein>
    <submittedName>
        <fullName evidence="1">Uncharacterized protein</fullName>
    </submittedName>
</protein>
<evidence type="ECO:0000313" key="1">
    <source>
        <dbReference type="EMBL" id="KEQ73743.1"/>
    </source>
</evidence>
<dbReference type="HOGENOM" id="CLU_039520_0_0_1"/>
<dbReference type="Proteomes" id="UP000027730">
    <property type="component" value="Unassembled WGS sequence"/>
</dbReference>
<dbReference type="RefSeq" id="XP_013428104.1">
    <property type="nucleotide sequence ID" value="XM_013572650.1"/>
</dbReference>
<dbReference type="EMBL" id="KL584708">
    <property type="protein sequence ID" value="KEQ73743.1"/>
    <property type="molecule type" value="Genomic_DNA"/>
</dbReference>
<reference evidence="1 2" key="1">
    <citation type="journal article" date="2014" name="BMC Genomics">
        <title>Genome sequencing of four Aureobasidium pullulans varieties: biotechnological potential, stress tolerance, and description of new species.</title>
        <authorList>
            <person name="Gostin Ar C."/>
            <person name="Ohm R.A."/>
            <person name="Kogej T."/>
            <person name="Sonjak S."/>
            <person name="Turk M."/>
            <person name="Zajc J."/>
            <person name="Zalar P."/>
            <person name="Grube M."/>
            <person name="Sun H."/>
            <person name="Han J."/>
            <person name="Sharma A."/>
            <person name="Chiniquy J."/>
            <person name="Ngan C.Y."/>
            <person name="Lipzen A."/>
            <person name="Barry K."/>
            <person name="Grigoriev I.V."/>
            <person name="Gunde-Cimerman N."/>
        </authorList>
    </citation>
    <scope>NUCLEOTIDE SEQUENCE [LARGE SCALE GENOMIC DNA]</scope>
    <source>
        <strain evidence="1 2">CBS 147.97</strain>
    </source>
</reference>
<name>A0A074WKY0_9PEZI</name>
<organism evidence="1 2">
    <name type="scientific">Aureobasidium namibiae CBS 147.97</name>
    <dbReference type="NCBI Taxonomy" id="1043004"/>
    <lineage>
        <taxon>Eukaryota</taxon>
        <taxon>Fungi</taxon>
        <taxon>Dikarya</taxon>
        <taxon>Ascomycota</taxon>
        <taxon>Pezizomycotina</taxon>
        <taxon>Dothideomycetes</taxon>
        <taxon>Dothideomycetidae</taxon>
        <taxon>Dothideales</taxon>
        <taxon>Saccotheciaceae</taxon>
        <taxon>Aureobasidium</taxon>
    </lineage>
</organism>
<keyword evidence="2" id="KW-1185">Reference proteome</keyword>
<gene>
    <name evidence="1" type="ORF">M436DRAFT_63108</name>
</gene>
<sequence length="521" mass="60428">MPTTIKDIPNEVLKDILVKVREQGGYDALRMAVLVSHLWNDAGSPVLYEHVVLDNANIKAFLDSTFDKYINIWALTDHLHNLTCFGHELCERAASSTFAEAKEMYAKPLLSEEQLRAKHKRRIRNRKRTWDHVHSLTLNITPEGTGNLRWEERTRRNGGKLTPVDVQLMRLAGMSPRQFPLLETFSLFTEEKHFEDLTEMQRKGPGFLDTRVILEIVQSLPESCVNLLLDTNARDIHFGATSPRMCLLLREMMPRLRRLSLRVSYVCESMIVKSQERDEETEYVQAPHLRSLSISFVTREIPHWFDLMYTRNVCRRTHLDATTQLPNDDPLSSTGQSGTIRFAGALQQAYSQGCYPQAESIQIISPHKIYRRGNLWSERVSDQMILIRDCISDKTHALRFIPSNEYYKYDQDRAIIDRSGDFAMGDQQLLKVFVEADGWYKTDRYSAILPIETPEVHFEKSPLRTLSPTELEYFIESLSRERHEMLQSLHEDLTEGKRHPGRVFEFEGAAFAFKDFIPENF</sequence>
<dbReference type="AlphaFoldDB" id="A0A074WKY0"/>
<accession>A0A074WKY0</accession>
<evidence type="ECO:0000313" key="2">
    <source>
        <dbReference type="Proteomes" id="UP000027730"/>
    </source>
</evidence>
<proteinExistence type="predicted"/>
<dbReference type="STRING" id="1043004.A0A074WKY0"/>